<sequence>MSQQLPLQPEQELPKAYKANLIFDKNQDLSEHVFKTCLDKICKDDPREKSIFLIKLKEFYQLRSDMMTEIEFNCNLVYDREDSNYKRAKNCKEKILRGPKYGAQQECDFVIDAYFKHLSELESRVKVNKRRQKCTNFYSNKECTKCKNQLMEPKDFDSESLSQESQVSLCSTNTYYETDADDFIECDKFTYIKNQNGIVLNNKLYFSDSELRIDDSSSSKCNFL</sequence>
<gene>
    <name evidence="1" type="ORF">CPELLU_LOCUS19446</name>
</gene>
<dbReference type="AlphaFoldDB" id="A0A9N9KAM9"/>
<proteinExistence type="predicted"/>
<comment type="caution">
    <text evidence="1">The sequence shown here is derived from an EMBL/GenBank/DDBJ whole genome shotgun (WGS) entry which is preliminary data.</text>
</comment>
<protein>
    <submittedName>
        <fullName evidence="1">22485_t:CDS:1</fullName>
    </submittedName>
</protein>
<dbReference type="Proteomes" id="UP000789759">
    <property type="component" value="Unassembled WGS sequence"/>
</dbReference>
<evidence type="ECO:0000313" key="1">
    <source>
        <dbReference type="EMBL" id="CAG8818461.1"/>
    </source>
</evidence>
<reference evidence="1" key="1">
    <citation type="submission" date="2021-06" db="EMBL/GenBank/DDBJ databases">
        <authorList>
            <person name="Kallberg Y."/>
            <person name="Tangrot J."/>
            <person name="Rosling A."/>
        </authorList>
    </citation>
    <scope>NUCLEOTIDE SEQUENCE</scope>
    <source>
        <strain evidence="1">FL966</strain>
    </source>
</reference>
<name>A0A9N9KAM9_9GLOM</name>
<accession>A0A9N9KAM9</accession>
<organism evidence="1 2">
    <name type="scientific">Cetraspora pellucida</name>
    <dbReference type="NCBI Taxonomy" id="1433469"/>
    <lineage>
        <taxon>Eukaryota</taxon>
        <taxon>Fungi</taxon>
        <taxon>Fungi incertae sedis</taxon>
        <taxon>Mucoromycota</taxon>
        <taxon>Glomeromycotina</taxon>
        <taxon>Glomeromycetes</taxon>
        <taxon>Diversisporales</taxon>
        <taxon>Gigasporaceae</taxon>
        <taxon>Cetraspora</taxon>
    </lineage>
</organism>
<evidence type="ECO:0000313" key="2">
    <source>
        <dbReference type="Proteomes" id="UP000789759"/>
    </source>
</evidence>
<keyword evidence="2" id="KW-1185">Reference proteome</keyword>
<dbReference type="EMBL" id="CAJVQA010046727">
    <property type="protein sequence ID" value="CAG8818461.1"/>
    <property type="molecule type" value="Genomic_DNA"/>
</dbReference>